<dbReference type="EMBL" id="LAZR01017651">
    <property type="protein sequence ID" value="KKL99537.1"/>
    <property type="molecule type" value="Genomic_DNA"/>
</dbReference>
<dbReference type="InterPro" id="IPR027417">
    <property type="entry name" value="P-loop_NTPase"/>
</dbReference>
<dbReference type="SMART" id="SM00175">
    <property type="entry name" value="RAB"/>
    <property type="match status" value="1"/>
</dbReference>
<organism evidence="2">
    <name type="scientific">marine sediment metagenome</name>
    <dbReference type="NCBI Taxonomy" id="412755"/>
    <lineage>
        <taxon>unclassified sequences</taxon>
        <taxon>metagenomes</taxon>
        <taxon>ecological metagenomes</taxon>
    </lineage>
</organism>
<dbReference type="PRINTS" id="PR00449">
    <property type="entry name" value="RASTRNSFRMNG"/>
</dbReference>
<dbReference type="CDD" id="cd00154">
    <property type="entry name" value="Rab"/>
    <property type="match status" value="1"/>
</dbReference>
<dbReference type="PROSITE" id="PS51419">
    <property type="entry name" value="RAB"/>
    <property type="match status" value="1"/>
</dbReference>
<dbReference type="AlphaFoldDB" id="A0A0F9JKP0"/>
<comment type="caution">
    <text evidence="2">The sequence shown here is derived from an EMBL/GenBank/DDBJ whole genome shotgun (WGS) entry which is preliminary data.</text>
</comment>
<dbReference type="PANTHER" id="PTHR47979">
    <property type="entry name" value="DRAB11-RELATED"/>
    <property type="match status" value="1"/>
</dbReference>
<dbReference type="InterPro" id="IPR005225">
    <property type="entry name" value="Small_GTP-bd"/>
</dbReference>
<dbReference type="NCBIfam" id="TIGR00231">
    <property type="entry name" value="small_GTP"/>
    <property type="match status" value="1"/>
</dbReference>
<dbReference type="InterPro" id="IPR050209">
    <property type="entry name" value="Rab_GTPases_membrane_traffic"/>
</dbReference>
<comment type="similarity">
    <text evidence="1">Belongs to the small GTPase superfamily. Rab family.</text>
</comment>
<accession>A0A0F9JKP0</accession>
<name>A0A0F9JKP0_9ZZZZ</name>
<gene>
    <name evidence="2" type="ORF">LCGC14_1813380</name>
</gene>
<sequence length="103" mass="11846">MADYTFKVLIIGPAAVGKSSLIRRFVEDKFSLQYKFTIGVDFMSKIVEYETGKSAKLTVWDIGGQERFKILRRNFYEGTNGALVVFDLSRAQTFTKMKEWLSD</sequence>
<dbReference type="Pfam" id="PF00071">
    <property type="entry name" value="Ras"/>
    <property type="match status" value="1"/>
</dbReference>
<reference evidence="2" key="1">
    <citation type="journal article" date="2015" name="Nature">
        <title>Complex archaea that bridge the gap between prokaryotes and eukaryotes.</title>
        <authorList>
            <person name="Spang A."/>
            <person name="Saw J.H."/>
            <person name="Jorgensen S.L."/>
            <person name="Zaremba-Niedzwiedzka K."/>
            <person name="Martijn J."/>
            <person name="Lind A.E."/>
            <person name="van Eijk R."/>
            <person name="Schleper C."/>
            <person name="Guy L."/>
            <person name="Ettema T.J."/>
        </authorList>
    </citation>
    <scope>NUCLEOTIDE SEQUENCE</scope>
</reference>
<dbReference type="FunFam" id="3.40.50.300:FF:001447">
    <property type="entry name" value="Ras-related protein Rab-1B"/>
    <property type="match status" value="1"/>
</dbReference>
<evidence type="ECO:0000256" key="1">
    <source>
        <dbReference type="ARBA" id="ARBA00006270"/>
    </source>
</evidence>
<proteinExistence type="inferred from homology"/>
<dbReference type="GO" id="GO:0003924">
    <property type="term" value="F:GTPase activity"/>
    <property type="evidence" value="ECO:0007669"/>
    <property type="project" value="InterPro"/>
</dbReference>
<evidence type="ECO:0008006" key="3">
    <source>
        <dbReference type="Google" id="ProtNLM"/>
    </source>
</evidence>
<evidence type="ECO:0000313" key="2">
    <source>
        <dbReference type="EMBL" id="KKL99537.1"/>
    </source>
</evidence>
<dbReference type="SUPFAM" id="SSF52540">
    <property type="entry name" value="P-loop containing nucleoside triphosphate hydrolases"/>
    <property type="match status" value="1"/>
</dbReference>
<dbReference type="Gene3D" id="3.40.50.300">
    <property type="entry name" value="P-loop containing nucleotide triphosphate hydrolases"/>
    <property type="match status" value="1"/>
</dbReference>
<dbReference type="GO" id="GO:0005525">
    <property type="term" value="F:GTP binding"/>
    <property type="evidence" value="ECO:0007669"/>
    <property type="project" value="InterPro"/>
</dbReference>
<protein>
    <recommendedName>
        <fullName evidence="3">GTP-binding protein</fullName>
    </recommendedName>
</protein>
<feature type="non-terminal residue" evidence="2">
    <location>
        <position position="103"/>
    </location>
</feature>
<dbReference type="InterPro" id="IPR001806">
    <property type="entry name" value="Small_GTPase"/>
</dbReference>